<organism evidence="1 2">
    <name type="scientific">Candidatus Acutalibacter pullicola</name>
    <dbReference type="NCBI Taxonomy" id="2838417"/>
    <lineage>
        <taxon>Bacteria</taxon>
        <taxon>Bacillati</taxon>
        <taxon>Bacillota</taxon>
        <taxon>Clostridia</taxon>
        <taxon>Eubacteriales</taxon>
        <taxon>Acutalibacteraceae</taxon>
        <taxon>Acutalibacter</taxon>
    </lineage>
</organism>
<dbReference type="AlphaFoldDB" id="A0A9D2MVC0"/>
<reference evidence="1" key="2">
    <citation type="submission" date="2021-04" db="EMBL/GenBank/DDBJ databases">
        <authorList>
            <person name="Gilroy R."/>
        </authorList>
    </citation>
    <scope>NUCLEOTIDE SEQUENCE</scope>
    <source>
        <strain evidence="1">CHK185-1770</strain>
    </source>
</reference>
<sequence>MQEFPRTTVGGVSLSRMLIGTNWLLGWSHTSASADAQIKRRYDSAQAFKPVLEAYLRHGVDSIMAPFGASPELMEAIRDTEQKMGREILLIDTPTLNVDDNPQARREAEQTVKESARRGAKFCLLHHSCAEQLVDKNKGVIRRLDDYTKMIRDAGMIPGLSAHMPELIVYSDANGYDVETYIQIFNCMGFLMQVEIETVASIIQNAKKPVMTIKSMAAGRCSPYVGLTFSWNAIREKDMVTVGAFDPQEAEEDIEISLAAIEHRFPDLEKRSSPNQNQAAFG</sequence>
<gene>
    <name evidence="1" type="ORF">H9710_00010</name>
</gene>
<accession>A0A9D2MVC0</accession>
<comment type="caution">
    <text evidence="1">The sequence shown here is derived from an EMBL/GenBank/DDBJ whole genome shotgun (WGS) entry which is preliminary data.</text>
</comment>
<evidence type="ECO:0000313" key="2">
    <source>
        <dbReference type="Proteomes" id="UP000826793"/>
    </source>
</evidence>
<name>A0A9D2MVC0_9FIRM</name>
<dbReference type="Proteomes" id="UP000826793">
    <property type="component" value="Unassembled WGS sequence"/>
</dbReference>
<proteinExistence type="predicted"/>
<protein>
    <submittedName>
        <fullName evidence="1">Uncharacterized protein</fullName>
    </submittedName>
</protein>
<dbReference type="EMBL" id="DWXG01000001">
    <property type="protein sequence ID" value="HJB96950.1"/>
    <property type="molecule type" value="Genomic_DNA"/>
</dbReference>
<reference evidence="1" key="1">
    <citation type="journal article" date="2021" name="PeerJ">
        <title>Extensive microbial diversity within the chicken gut microbiome revealed by metagenomics and culture.</title>
        <authorList>
            <person name="Gilroy R."/>
            <person name="Ravi A."/>
            <person name="Getino M."/>
            <person name="Pursley I."/>
            <person name="Horton D.L."/>
            <person name="Alikhan N.F."/>
            <person name="Baker D."/>
            <person name="Gharbi K."/>
            <person name="Hall N."/>
            <person name="Watson M."/>
            <person name="Adriaenssens E.M."/>
            <person name="Foster-Nyarko E."/>
            <person name="Jarju S."/>
            <person name="Secka A."/>
            <person name="Antonio M."/>
            <person name="Oren A."/>
            <person name="Chaudhuri R.R."/>
            <person name="La Ragione R."/>
            <person name="Hildebrand F."/>
            <person name="Pallen M.J."/>
        </authorList>
    </citation>
    <scope>NUCLEOTIDE SEQUENCE</scope>
    <source>
        <strain evidence="1">CHK185-1770</strain>
    </source>
</reference>
<evidence type="ECO:0000313" key="1">
    <source>
        <dbReference type="EMBL" id="HJB96950.1"/>
    </source>
</evidence>